<feature type="transmembrane region" description="Helical" evidence="9">
    <location>
        <begin position="143"/>
        <end position="162"/>
    </location>
</feature>
<evidence type="ECO:0000256" key="2">
    <source>
        <dbReference type="ARBA" id="ARBA00022448"/>
    </source>
</evidence>
<dbReference type="Pfam" id="PF02378">
    <property type="entry name" value="PTS_EIIC"/>
    <property type="match status" value="1"/>
</dbReference>
<dbReference type="GO" id="GO:0008982">
    <property type="term" value="F:protein-N(PI)-phosphohistidine-sugar phosphotransferase activity"/>
    <property type="evidence" value="ECO:0007669"/>
    <property type="project" value="UniProtKB-UniRule"/>
</dbReference>
<protein>
    <recommendedName>
        <fullName evidence="8">Permease IIC component</fullName>
    </recommendedName>
</protein>
<evidence type="ECO:0000256" key="9">
    <source>
        <dbReference type="SAM" id="Phobius"/>
    </source>
</evidence>
<comment type="subcellular location">
    <subcellularLocation>
        <location evidence="1">Cell membrane</location>
        <topology evidence="1">Multi-pass membrane protein</topology>
    </subcellularLocation>
</comment>
<feature type="transmembrane region" description="Helical" evidence="9">
    <location>
        <begin position="360"/>
        <end position="379"/>
    </location>
</feature>
<dbReference type="GO" id="GO:0005886">
    <property type="term" value="C:plasma membrane"/>
    <property type="evidence" value="ECO:0007669"/>
    <property type="project" value="UniProtKB-SubCell"/>
</dbReference>
<dbReference type="GO" id="GO:1901264">
    <property type="term" value="P:carbohydrate derivative transport"/>
    <property type="evidence" value="ECO:0007669"/>
    <property type="project" value="TreeGrafter"/>
</dbReference>
<dbReference type="InterPro" id="IPR004796">
    <property type="entry name" value="PTS_IIC_cello"/>
</dbReference>
<feature type="transmembrane region" description="Helical" evidence="9">
    <location>
        <begin position="103"/>
        <end position="123"/>
    </location>
</feature>
<dbReference type="PANTHER" id="PTHR33989">
    <property type="match status" value="1"/>
</dbReference>
<comment type="function">
    <text evidence="8">The phosphoenolpyruvate-dependent sugar phosphotransferase system (PTS), a major carbohydrate active -transport system, catalyzes the phosphorylation of incoming sugar substrates concomitant with their translocation across the cell membrane.</text>
</comment>
<dbReference type="EMBL" id="JAAVMB010000010">
    <property type="protein sequence ID" value="NKC68240.1"/>
    <property type="molecule type" value="Genomic_DNA"/>
</dbReference>
<reference evidence="11 12" key="1">
    <citation type="submission" date="2020-03" db="EMBL/GenBank/DDBJ databases">
        <title>Bacterial samples isolated from urine from healthy bovine heifers (Gyr breed).</title>
        <authorList>
            <person name="Giannattasio-Ferraz S."/>
            <person name="Maskeri L."/>
            <person name="Penido A."/>
            <person name="Barbosa-Stancioli E.F."/>
            <person name="Putonti C."/>
        </authorList>
    </citation>
    <scope>NUCLEOTIDE SEQUENCE [LARGE SCALE GENOMIC DNA]</scope>
    <source>
        <strain evidence="11 12">UFMG-H7</strain>
    </source>
</reference>
<dbReference type="AlphaFoldDB" id="A0A7X6D9H5"/>
<dbReference type="PIRSF" id="PIRSF006351">
    <property type="entry name" value="PTS_EIIC-Cellobiose"/>
    <property type="match status" value="1"/>
</dbReference>
<keyword evidence="2 8" id="KW-0813">Transport</keyword>
<sequence length="435" mass="47066">MKEKFSKLGNILIEKVMKFANTKSIIALRDGFMLTMPITLAGSIFMLIGNFPVPNWQETVSKYLGENWNIGLSQVTGSTFDILAIVAVLGISYVYLKNEDLDAISGALISLIAFLIITSSTVSTESGEVIKGVIPKAWVNGNGVIAAIIVGLIAPKIFAFFIRKKIIFKMPDSVPTGVSNAFAALIPGVVIFFLAMIVYQTCMIFGGISFTEVIFKVLQTPLQSLTGSLPGGIIIITLMSLLFWVGVHGPNVVNGIVSALLMANATSNQTIIDSGQALIAGENASIITKQVTENFAKFGGTGITLGLIIAVLLAGKSKQFKTISKMSLVPGMFNINEPIIFGLPIVFNPIMFIPFILIPLFALLITYFSILLGFLQPFGNLFIPWATPPIISGFLLGGWQGAVVQLVILLMSIAMYYPFMKLQDNMFLKQENSEI</sequence>
<evidence type="ECO:0000256" key="6">
    <source>
        <dbReference type="ARBA" id="ARBA00022989"/>
    </source>
</evidence>
<proteinExistence type="predicted"/>
<keyword evidence="6 9" id="KW-1133">Transmembrane helix</keyword>
<name>A0A7X6D9H5_9ENTE</name>
<comment type="caution">
    <text evidence="11">The sequence shown here is derived from an EMBL/GenBank/DDBJ whole genome shotgun (WGS) entry which is preliminary data.</text>
</comment>
<evidence type="ECO:0000256" key="3">
    <source>
        <dbReference type="ARBA" id="ARBA00022475"/>
    </source>
</evidence>
<feature type="transmembrane region" description="Helical" evidence="9">
    <location>
        <begin position="182"/>
        <end position="208"/>
    </location>
</feature>
<gene>
    <name evidence="11" type="ORF">HED35_09080</name>
</gene>
<evidence type="ECO:0000259" key="10">
    <source>
        <dbReference type="PROSITE" id="PS51105"/>
    </source>
</evidence>
<dbReference type="InterPro" id="IPR004501">
    <property type="entry name" value="PTS_EIIC_3"/>
</dbReference>
<evidence type="ECO:0000256" key="4">
    <source>
        <dbReference type="ARBA" id="ARBA00022597"/>
    </source>
</evidence>
<feature type="transmembrane region" description="Helical" evidence="9">
    <location>
        <begin position="228"/>
        <end position="247"/>
    </location>
</feature>
<dbReference type="PROSITE" id="PS51105">
    <property type="entry name" value="PTS_EIIC_TYPE_3"/>
    <property type="match status" value="1"/>
</dbReference>
<dbReference type="NCBIfam" id="TIGR00410">
    <property type="entry name" value="lacE"/>
    <property type="match status" value="1"/>
</dbReference>
<evidence type="ECO:0000256" key="1">
    <source>
        <dbReference type="ARBA" id="ARBA00004651"/>
    </source>
</evidence>
<dbReference type="Proteomes" id="UP000521358">
    <property type="component" value="Unassembled WGS sequence"/>
</dbReference>
<dbReference type="PANTHER" id="PTHR33989:SF4">
    <property type="entry name" value="PTS SYSTEM N,N'-DIACETYLCHITOBIOSE-SPECIFIC EIIC COMPONENT"/>
    <property type="match status" value="1"/>
</dbReference>
<feature type="transmembrane region" description="Helical" evidence="9">
    <location>
        <begin position="335"/>
        <end position="353"/>
    </location>
</feature>
<organism evidence="11 12">
    <name type="scientific">Vagococcus fluvialis</name>
    <dbReference type="NCBI Taxonomy" id="2738"/>
    <lineage>
        <taxon>Bacteria</taxon>
        <taxon>Bacillati</taxon>
        <taxon>Bacillota</taxon>
        <taxon>Bacilli</taxon>
        <taxon>Lactobacillales</taxon>
        <taxon>Enterococcaceae</taxon>
        <taxon>Vagococcus</taxon>
    </lineage>
</organism>
<evidence type="ECO:0000256" key="5">
    <source>
        <dbReference type="ARBA" id="ARBA00022692"/>
    </source>
</evidence>
<keyword evidence="3 8" id="KW-1003">Cell membrane</keyword>
<keyword evidence="7 8" id="KW-0472">Membrane</keyword>
<feature type="transmembrane region" description="Helical" evidence="9">
    <location>
        <begin position="399"/>
        <end position="419"/>
    </location>
</feature>
<dbReference type="GO" id="GO:0009401">
    <property type="term" value="P:phosphoenolpyruvate-dependent sugar phosphotransferase system"/>
    <property type="evidence" value="ECO:0007669"/>
    <property type="project" value="InterPro"/>
</dbReference>
<feature type="transmembrane region" description="Helical" evidence="9">
    <location>
        <begin position="31"/>
        <end position="51"/>
    </location>
</feature>
<evidence type="ECO:0000313" key="12">
    <source>
        <dbReference type="Proteomes" id="UP000521358"/>
    </source>
</evidence>
<feature type="transmembrane region" description="Helical" evidence="9">
    <location>
        <begin position="295"/>
        <end position="315"/>
    </location>
</feature>
<feature type="domain" description="PTS EIIC type-3" evidence="10">
    <location>
        <begin position="8"/>
        <end position="419"/>
    </location>
</feature>
<dbReference type="InterPro" id="IPR051088">
    <property type="entry name" value="PTS_Sugar-EIIC/EIIB"/>
</dbReference>
<accession>A0A7X6D9H5</accession>
<keyword evidence="5 9" id="KW-0812">Transmembrane</keyword>
<dbReference type="RefSeq" id="WP_167807504.1">
    <property type="nucleotide sequence ID" value="NZ_JAAVMB010000010.1"/>
</dbReference>
<evidence type="ECO:0000256" key="7">
    <source>
        <dbReference type="ARBA" id="ARBA00023136"/>
    </source>
</evidence>
<evidence type="ECO:0000313" key="11">
    <source>
        <dbReference type="EMBL" id="NKC68240.1"/>
    </source>
</evidence>
<dbReference type="InterPro" id="IPR003352">
    <property type="entry name" value="PTS_EIIC"/>
</dbReference>
<evidence type="ECO:0000256" key="8">
    <source>
        <dbReference type="PIRNR" id="PIRNR006351"/>
    </source>
</evidence>
<feature type="transmembrane region" description="Helical" evidence="9">
    <location>
        <begin position="71"/>
        <end position="96"/>
    </location>
</feature>
<keyword evidence="4 8" id="KW-0762">Sugar transport</keyword>